<dbReference type="InterPro" id="IPR014717">
    <property type="entry name" value="Transl_elong_EF1B/ribsomal_bS6"/>
</dbReference>
<name>A0A1G2R3T6_9BACT</name>
<dbReference type="InterPro" id="IPR007445">
    <property type="entry name" value="PilO"/>
</dbReference>
<gene>
    <name evidence="2" type="ORF">A3D59_03835</name>
</gene>
<evidence type="ECO:0008006" key="4">
    <source>
        <dbReference type="Google" id="ProtNLM"/>
    </source>
</evidence>
<organism evidence="2 3">
    <name type="scientific">Candidatus Wildermuthbacteria bacterium RIFCSPHIGHO2_02_FULL_47_17</name>
    <dbReference type="NCBI Taxonomy" id="1802452"/>
    <lineage>
        <taxon>Bacteria</taxon>
        <taxon>Candidatus Wildermuthiibacteriota</taxon>
    </lineage>
</organism>
<evidence type="ECO:0000313" key="3">
    <source>
        <dbReference type="Proteomes" id="UP000179258"/>
    </source>
</evidence>
<sequence>MIINRSIFTVILLLGGIAISFFFTWPAYQDLRVKSRELKNVKTELGYISEYYKHIEDTSARLAQYKPVLDKMDSALPRDISFPALLNYFQNITSQNGLVASGLGMPSAGTPAESGIKDVKLGLSLIGSYQSLKNLMASLYRNAKMIEIDGLSFSAPDKDGLFNFRLETKTHSY</sequence>
<dbReference type="Pfam" id="PF04350">
    <property type="entry name" value="PilO"/>
    <property type="match status" value="1"/>
</dbReference>
<dbReference type="EMBL" id="MHTX01000038">
    <property type="protein sequence ID" value="OHA67520.1"/>
    <property type="molecule type" value="Genomic_DNA"/>
</dbReference>
<keyword evidence="1" id="KW-1133">Transmembrane helix</keyword>
<evidence type="ECO:0000313" key="2">
    <source>
        <dbReference type="EMBL" id="OHA67520.1"/>
    </source>
</evidence>
<dbReference type="AlphaFoldDB" id="A0A1G2R3T6"/>
<dbReference type="Gene3D" id="3.30.70.60">
    <property type="match status" value="1"/>
</dbReference>
<protein>
    <recommendedName>
        <fullName evidence="4">Type 4a pilus biogenesis protein PilO</fullName>
    </recommendedName>
</protein>
<reference evidence="2 3" key="1">
    <citation type="journal article" date="2016" name="Nat. Commun.">
        <title>Thousands of microbial genomes shed light on interconnected biogeochemical processes in an aquifer system.</title>
        <authorList>
            <person name="Anantharaman K."/>
            <person name="Brown C.T."/>
            <person name="Hug L.A."/>
            <person name="Sharon I."/>
            <person name="Castelle C.J."/>
            <person name="Probst A.J."/>
            <person name="Thomas B.C."/>
            <person name="Singh A."/>
            <person name="Wilkins M.J."/>
            <person name="Karaoz U."/>
            <person name="Brodie E.L."/>
            <person name="Williams K.H."/>
            <person name="Hubbard S.S."/>
            <person name="Banfield J.F."/>
        </authorList>
    </citation>
    <scope>NUCLEOTIDE SEQUENCE [LARGE SCALE GENOMIC DNA]</scope>
</reference>
<dbReference type="Proteomes" id="UP000179258">
    <property type="component" value="Unassembled WGS sequence"/>
</dbReference>
<accession>A0A1G2R3T6</accession>
<evidence type="ECO:0000256" key="1">
    <source>
        <dbReference type="SAM" id="Phobius"/>
    </source>
</evidence>
<comment type="caution">
    <text evidence="2">The sequence shown here is derived from an EMBL/GenBank/DDBJ whole genome shotgun (WGS) entry which is preliminary data.</text>
</comment>
<feature type="transmembrane region" description="Helical" evidence="1">
    <location>
        <begin position="7"/>
        <end position="28"/>
    </location>
</feature>
<proteinExistence type="predicted"/>
<keyword evidence="1" id="KW-0472">Membrane</keyword>
<keyword evidence="1" id="KW-0812">Transmembrane</keyword>